<dbReference type="RefSeq" id="WP_307354551.1">
    <property type="nucleotide sequence ID" value="NZ_JAUSVU010000026.1"/>
</dbReference>
<reference evidence="2 3" key="1">
    <citation type="submission" date="2023-07" db="EMBL/GenBank/DDBJ databases">
        <title>Genomic Encyclopedia of Type Strains, Phase IV (KMG-IV): sequencing the most valuable type-strain genomes for metagenomic binning, comparative biology and taxonomic classification.</title>
        <authorList>
            <person name="Goeker M."/>
        </authorList>
    </citation>
    <scope>NUCLEOTIDE SEQUENCE [LARGE SCALE GENOMIC DNA]</scope>
    <source>
        <strain evidence="2 3">DSM 19922</strain>
    </source>
</reference>
<evidence type="ECO:0000313" key="3">
    <source>
        <dbReference type="Proteomes" id="UP001244552"/>
    </source>
</evidence>
<dbReference type="Gene3D" id="1.10.520.40">
    <property type="entry name" value="CRISPR-associated protein Cse2"/>
    <property type="match status" value="1"/>
</dbReference>
<feature type="region of interest" description="Disordered" evidence="1">
    <location>
        <begin position="184"/>
        <end position="212"/>
    </location>
</feature>
<comment type="caution">
    <text evidence="2">The sequence shown here is derived from an EMBL/GenBank/DDBJ whole genome shotgun (WGS) entry which is preliminary data.</text>
</comment>
<dbReference type="Pfam" id="PF09485">
    <property type="entry name" value="CRISPR_Cse2"/>
    <property type="match status" value="1"/>
</dbReference>
<dbReference type="EMBL" id="JAUSVU010000026">
    <property type="protein sequence ID" value="MDQ0536374.1"/>
    <property type="molecule type" value="Genomic_DNA"/>
</dbReference>
<proteinExistence type="predicted"/>
<gene>
    <name evidence="2" type="ORF">QO018_005270</name>
</gene>
<accession>A0ABU0MSS9</accession>
<feature type="compositionally biased region" description="Basic and acidic residues" evidence="1">
    <location>
        <begin position="187"/>
        <end position="204"/>
    </location>
</feature>
<feature type="region of interest" description="Disordered" evidence="1">
    <location>
        <begin position="97"/>
        <end position="117"/>
    </location>
</feature>
<dbReference type="Proteomes" id="UP001244552">
    <property type="component" value="Unassembled WGS sequence"/>
</dbReference>
<dbReference type="InterPro" id="IPR038287">
    <property type="entry name" value="Cse2_sf"/>
</dbReference>
<dbReference type="InterPro" id="IPR013382">
    <property type="entry name" value="CRISPR-assoc_prot_Cse2"/>
</dbReference>
<evidence type="ECO:0000313" key="2">
    <source>
        <dbReference type="EMBL" id="MDQ0536374.1"/>
    </source>
</evidence>
<organism evidence="2 3">
    <name type="scientific">Azospirillum picis</name>
    <dbReference type="NCBI Taxonomy" id="488438"/>
    <lineage>
        <taxon>Bacteria</taxon>
        <taxon>Pseudomonadati</taxon>
        <taxon>Pseudomonadota</taxon>
        <taxon>Alphaproteobacteria</taxon>
        <taxon>Rhodospirillales</taxon>
        <taxon>Azospirillaceae</taxon>
        <taxon>Azospirillum</taxon>
    </lineage>
</organism>
<sequence length="212" mass="23217">MPKQNTLTSTMPTLDEPVAKIANRLLALKPGSLAELRRMEAESGAGTPEFWRLAAELDLPQERSDTWMRIVRIMAILSDKGAPGTRKTLHDRRRPLGAALADGGDRDWKPPPGEEPYPVLSEARLTRFLALPAGRRAEALERMARALAGSRRPGHGLDCTDIAALLLDPADPRPVRKLARAYYNRLDGARPRAGKAEAGKTENDKNEEEGAA</sequence>
<protein>
    <submittedName>
        <fullName evidence="2">CRISPR system Cascade subunit CasB</fullName>
    </submittedName>
</protein>
<name>A0ABU0MSS9_9PROT</name>
<keyword evidence="3" id="KW-1185">Reference proteome</keyword>
<evidence type="ECO:0000256" key="1">
    <source>
        <dbReference type="SAM" id="MobiDB-lite"/>
    </source>
</evidence>